<comment type="caution">
    <text evidence="1">The sequence shown here is derived from an EMBL/GenBank/DDBJ whole genome shotgun (WGS) entry which is preliminary data.</text>
</comment>
<evidence type="ECO:0000313" key="1">
    <source>
        <dbReference type="EMBL" id="PLB51351.1"/>
    </source>
</evidence>
<dbReference type="VEuPathDB" id="FungiDB:P170DRAFT_436382"/>
<dbReference type="RefSeq" id="XP_024706653.1">
    <property type="nucleotide sequence ID" value="XM_024849143.1"/>
</dbReference>
<accession>A0A2I2GES4</accession>
<sequence>MCHDIIWVYACDCEEANRTFVQCVPRRGTNGKCELFDPPVYERVNNPCRNHCVPFC</sequence>
<gene>
    <name evidence="1" type="ORF">P170DRAFT_436382</name>
</gene>
<name>A0A2I2GES4_9EURO</name>
<proteinExistence type="predicted"/>
<evidence type="ECO:0000313" key="2">
    <source>
        <dbReference type="Proteomes" id="UP000234275"/>
    </source>
</evidence>
<dbReference type="AlphaFoldDB" id="A0A2I2GES4"/>
<organism evidence="1 2">
    <name type="scientific">Aspergillus steynii IBT 23096</name>
    <dbReference type="NCBI Taxonomy" id="1392250"/>
    <lineage>
        <taxon>Eukaryota</taxon>
        <taxon>Fungi</taxon>
        <taxon>Dikarya</taxon>
        <taxon>Ascomycota</taxon>
        <taxon>Pezizomycotina</taxon>
        <taxon>Eurotiomycetes</taxon>
        <taxon>Eurotiomycetidae</taxon>
        <taxon>Eurotiales</taxon>
        <taxon>Aspergillaceae</taxon>
        <taxon>Aspergillus</taxon>
        <taxon>Aspergillus subgen. Circumdati</taxon>
    </lineage>
</organism>
<dbReference type="Proteomes" id="UP000234275">
    <property type="component" value="Unassembled WGS sequence"/>
</dbReference>
<dbReference type="GeneID" id="36556842"/>
<dbReference type="EMBL" id="MSFO01000003">
    <property type="protein sequence ID" value="PLB51351.1"/>
    <property type="molecule type" value="Genomic_DNA"/>
</dbReference>
<keyword evidence="2" id="KW-1185">Reference proteome</keyword>
<reference evidence="1 2" key="1">
    <citation type="submission" date="2016-12" db="EMBL/GenBank/DDBJ databases">
        <title>The genomes of Aspergillus section Nigri reveals drivers in fungal speciation.</title>
        <authorList>
            <consortium name="DOE Joint Genome Institute"/>
            <person name="Vesth T.C."/>
            <person name="Nybo J."/>
            <person name="Theobald S."/>
            <person name="Brandl J."/>
            <person name="Frisvad J.C."/>
            <person name="Nielsen K.F."/>
            <person name="Lyhne E.K."/>
            <person name="Kogle M.E."/>
            <person name="Kuo A."/>
            <person name="Riley R."/>
            <person name="Clum A."/>
            <person name="Nolan M."/>
            <person name="Lipzen A."/>
            <person name="Salamov A."/>
            <person name="Henrissat B."/>
            <person name="Wiebenga A."/>
            <person name="De Vries R.P."/>
            <person name="Grigoriev I.V."/>
            <person name="Mortensen U.H."/>
            <person name="Andersen M.R."/>
            <person name="Baker S.E."/>
        </authorList>
    </citation>
    <scope>NUCLEOTIDE SEQUENCE [LARGE SCALE GENOMIC DNA]</scope>
    <source>
        <strain evidence="1 2">IBT 23096</strain>
    </source>
</reference>
<protein>
    <submittedName>
        <fullName evidence="1">Uncharacterized protein</fullName>
    </submittedName>
</protein>
<feature type="non-terminal residue" evidence="1">
    <location>
        <position position="56"/>
    </location>
</feature>